<dbReference type="Pfam" id="PF17919">
    <property type="entry name" value="RT_RNaseH_2"/>
    <property type="match status" value="1"/>
</dbReference>
<name>A0A438EB63_VITVI</name>
<evidence type="ECO:0000313" key="5">
    <source>
        <dbReference type="EMBL" id="RVW44914.1"/>
    </source>
</evidence>
<feature type="domain" description="Reverse transcriptase/retrotransposon-derived protein RNase H-like" evidence="3">
    <location>
        <begin position="499"/>
        <end position="543"/>
    </location>
</feature>
<dbReference type="Pfam" id="PF24626">
    <property type="entry name" value="SH3_Tf2-1"/>
    <property type="match status" value="1"/>
</dbReference>
<feature type="region of interest" description="Disordered" evidence="1">
    <location>
        <begin position="26"/>
        <end position="86"/>
    </location>
</feature>
<dbReference type="Proteomes" id="UP000288805">
    <property type="component" value="Unassembled WGS sequence"/>
</dbReference>
<dbReference type="InterPro" id="IPR036397">
    <property type="entry name" value="RNaseH_sf"/>
</dbReference>
<proteinExistence type="predicted"/>
<feature type="domain" description="Retrotransposon gag" evidence="2">
    <location>
        <begin position="135"/>
        <end position="223"/>
    </location>
</feature>
<dbReference type="AlphaFoldDB" id="A0A438EB63"/>
<dbReference type="EMBL" id="QGNW01001338">
    <property type="protein sequence ID" value="RVW44914.1"/>
    <property type="molecule type" value="Genomic_DNA"/>
</dbReference>
<accession>A0A438EB63</accession>
<dbReference type="InterPro" id="IPR005162">
    <property type="entry name" value="Retrotrans_gag_dom"/>
</dbReference>
<dbReference type="SUPFAM" id="SSF56672">
    <property type="entry name" value="DNA/RNA polymerases"/>
    <property type="match status" value="1"/>
</dbReference>
<dbReference type="Gene3D" id="3.30.420.10">
    <property type="entry name" value="Ribonuclease H-like superfamily/Ribonuclease H"/>
    <property type="match status" value="1"/>
</dbReference>
<dbReference type="Gene3D" id="3.30.70.270">
    <property type="match status" value="1"/>
</dbReference>
<protein>
    <submittedName>
        <fullName evidence="5">Retrovirus-related Pol polyprotein from transposon gypsy</fullName>
    </submittedName>
</protein>
<evidence type="ECO:0000259" key="3">
    <source>
        <dbReference type="Pfam" id="PF17919"/>
    </source>
</evidence>
<dbReference type="InterPro" id="IPR043128">
    <property type="entry name" value="Rev_trsase/Diguanyl_cyclase"/>
</dbReference>
<dbReference type="GO" id="GO:0003676">
    <property type="term" value="F:nucleic acid binding"/>
    <property type="evidence" value="ECO:0007669"/>
    <property type="project" value="InterPro"/>
</dbReference>
<evidence type="ECO:0000256" key="1">
    <source>
        <dbReference type="SAM" id="MobiDB-lite"/>
    </source>
</evidence>
<evidence type="ECO:0000259" key="4">
    <source>
        <dbReference type="Pfam" id="PF24626"/>
    </source>
</evidence>
<dbReference type="InterPro" id="IPR041577">
    <property type="entry name" value="RT_RNaseH_2"/>
</dbReference>
<dbReference type="InterPro" id="IPR012337">
    <property type="entry name" value="RNaseH-like_sf"/>
</dbReference>
<dbReference type="FunFam" id="3.30.70.270:FF:000020">
    <property type="entry name" value="Transposon Tf2-6 polyprotein-like Protein"/>
    <property type="match status" value="1"/>
</dbReference>
<dbReference type="InterPro" id="IPR056924">
    <property type="entry name" value="SH3_Tf2-1"/>
</dbReference>
<dbReference type="InterPro" id="IPR043502">
    <property type="entry name" value="DNA/RNA_pol_sf"/>
</dbReference>
<feature type="domain" description="Tf2-1-like SH3-like" evidence="4">
    <location>
        <begin position="684"/>
        <end position="719"/>
    </location>
</feature>
<sequence length="796" mass="92441">MNMVFNDIRDRMDRQDVVITFLQEERTQRAPNARRQGRRARIDDSDDYNEDEFEDEEDQASLNHEGKFAPRGERRGRGFRRAPRWQDGTNRNLGNIKMKIPSFQGKNDPEVYLEWEKKVEFIFECHNYSEEKKVKLAMIEFTDYAIIWWDQLVMKRRRNYERPIETWEEMKATMKRRYVPSHYYRDLYQKLQSLTQGYRSVDDYHKKMEIAMIRANVEEDREVTMARWNDSLKGKELGHFKIPAPLLHGGQMRGKMKGLFSSPKLNHQKGEMKLPMSTKRTMIARVDGEVETESEGDDDQMPSLEDACDYNVEYPMKGESLVAKRALSAQVKEDDMEQQRENIFHTRCHINNKEYEDVFPNDVLSGLPPIRGIEHQIDFVPSATFPNRPAYRSNPKETKELQRQVEEFLTKGHVRESLSPCAVPVWLVPKKDETWRIVKGIEVDEEKVKAIKEWPTPKSIIEVRSFHGLASFYRRFVKDFSTLAIPLTEIVKKSVGFKWGSEQDRAFIEIKERLCGAPLLALPDFSKTFEIECDASGIGQGKLNRRHAKWVEFIETFSYVIKYKQGKENIVADALSRSVYGACEKASFGKFYRLDGYLFRENRLCVPNCSMRELLVLGALSVSLPRSRNGRDSIFVVVDRFSKMTHFISCHKTDDVTHIANLFFREIVRLHGVPRSIVSDRDVKFPTHGRSKLHPRGDGPFQVPERINDNAYKLDLPGDDSRMNPFEERGNDDNQQAFKDPLHVLIGPITKARSKKIKETLNGVIQEIWADSNTGHSKLGPKEDEGVINLIQAIKG</sequence>
<feature type="compositionally biased region" description="Basic and acidic residues" evidence="1">
    <location>
        <begin position="64"/>
        <end position="76"/>
    </location>
</feature>
<reference evidence="5 6" key="1">
    <citation type="journal article" date="2018" name="PLoS Genet.">
        <title>Population sequencing reveals clonal diversity and ancestral inbreeding in the grapevine cultivar Chardonnay.</title>
        <authorList>
            <person name="Roach M.J."/>
            <person name="Johnson D.L."/>
            <person name="Bohlmann J."/>
            <person name="van Vuuren H.J."/>
            <person name="Jones S.J."/>
            <person name="Pretorius I.S."/>
            <person name="Schmidt S.A."/>
            <person name="Borneman A.R."/>
        </authorList>
    </citation>
    <scope>NUCLEOTIDE SEQUENCE [LARGE SCALE GENOMIC DNA]</scope>
    <source>
        <strain evidence="6">cv. Chardonnay</strain>
        <tissue evidence="5">Leaf</tissue>
    </source>
</reference>
<evidence type="ECO:0000313" key="6">
    <source>
        <dbReference type="Proteomes" id="UP000288805"/>
    </source>
</evidence>
<dbReference type="SUPFAM" id="SSF53098">
    <property type="entry name" value="Ribonuclease H-like"/>
    <property type="match status" value="1"/>
</dbReference>
<dbReference type="Pfam" id="PF03732">
    <property type="entry name" value="Retrotrans_gag"/>
    <property type="match status" value="1"/>
</dbReference>
<dbReference type="PANTHER" id="PTHR35046">
    <property type="entry name" value="ZINC KNUCKLE (CCHC-TYPE) FAMILY PROTEIN"/>
    <property type="match status" value="1"/>
</dbReference>
<comment type="caution">
    <text evidence="5">The sequence shown here is derived from an EMBL/GenBank/DDBJ whole genome shotgun (WGS) entry which is preliminary data.</text>
</comment>
<dbReference type="PANTHER" id="PTHR35046:SF9">
    <property type="entry name" value="RNA-DIRECTED DNA POLYMERASE"/>
    <property type="match status" value="1"/>
</dbReference>
<gene>
    <name evidence="5" type="primary">pol_1084</name>
    <name evidence="5" type="ORF">CK203_077912</name>
</gene>
<evidence type="ECO:0000259" key="2">
    <source>
        <dbReference type="Pfam" id="PF03732"/>
    </source>
</evidence>
<organism evidence="5 6">
    <name type="scientific">Vitis vinifera</name>
    <name type="common">Grape</name>
    <dbReference type="NCBI Taxonomy" id="29760"/>
    <lineage>
        <taxon>Eukaryota</taxon>
        <taxon>Viridiplantae</taxon>
        <taxon>Streptophyta</taxon>
        <taxon>Embryophyta</taxon>
        <taxon>Tracheophyta</taxon>
        <taxon>Spermatophyta</taxon>
        <taxon>Magnoliopsida</taxon>
        <taxon>eudicotyledons</taxon>
        <taxon>Gunneridae</taxon>
        <taxon>Pentapetalae</taxon>
        <taxon>rosids</taxon>
        <taxon>Vitales</taxon>
        <taxon>Vitaceae</taxon>
        <taxon>Viteae</taxon>
        <taxon>Vitis</taxon>
    </lineage>
</organism>
<feature type="compositionally biased region" description="Acidic residues" evidence="1">
    <location>
        <begin position="44"/>
        <end position="59"/>
    </location>
</feature>